<dbReference type="InterPro" id="IPR036876">
    <property type="entry name" value="UVR_dom_sf"/>
</dbReference>
<dbReference type="Proteomes" id="UP000267430">
    <property type="component" value="Unassembled WGS sequence"/>
</dbReference>
<dbReference type="GO" id="GO:0050897">
    <property type="term" value="F:cobalt ion binding"/>
    <property type="evidence" value="ECO:0007669"/>
    <property type="project" value="TreeGrafter"/>
</dbReference>
<evidence type="ECO:0000259" key="1">
    <source>
        <dbReference type="PROSITE" id="PS50151"/>
    </source>
</evidence>
<dbReference type="GO" id="GO:1990170">
    <property type="term" value="P:stress response to cadmium ion"/>
    <property type="evidence" value="ECO:0007669"/>
    <property type="project" value="TreeGrafter"/>
</dbReference>
<dbReference type="SUPFAM" id="SSF46600">
    <property type="entry name" value="C-terminal UvrC-binding domain of UvrB"/>
    <property type="match status" value="1"/>
</dbReference>
<dbReference type="GO" id="GO:0008270">
    <property type="term" value="F:zinc ion binding"/>
    <property type="evidence" value="ECO:0007669"/>
    <property type="project" value="TreeGrafter"/>
</dbReference>
<protein>
    <recommendedName>
        <fullName evidence="1">UVR domain-containing protein</fullName>
    </recommendedName>
</protein>
<dbReference type="PIRSF" id="PIRSF015034">
    <property type="entry name" value="YacH"/>
    <property type="match status" value="1"/>
</dbReference>
<dbReference type="InterPro" id="IPR025542">
    <property type="entry name" value="YacH"/>
</dbReference>
<dbReference type="PROSITE" id="PS50151">
    <property type="entry name" value="UVR"/>
    <property type="match status" value="1"/>
</dbReference>
<dbReference type="GO" id="GO:0005507">
    <property type="term" value="F:copper ion binding"/>
    <property type="evidence" value="ECO:0007669"/>
    <property type="project" value="TreeGrafter"/>
</dbReference>
<dbReference type="GO" id="GO:1990169">
    <property type="term" value="P:stress response to copper ion"/>
    <property type="evidence" value="ECO:0007669"/>
    <property type="project" value="TreeGrafter"/>
</dbReference>
<organism evidence="2 3">
    <name type="scientific">Peribacillus cavernae</name>
    <dbReference type="NCBI Taxonomy" id="1674310"/>
    <lineage>
        <taxon>Bacteria</taxon>
        <taxon>Bacillati</taxon>
        <taxon>Bacillota</taxon>
        <taxon>Bacilli</taxon>
        <taxon>Bacillales</taxon>
        <taxon>Bacillaceae</taxon>
        <taxon>Peribacillus</taxon>
    </lineage>
</organism>
<reference evidence="2 3" key="1">
    <citation type="submission" date="2018-12" db="EMBL/GenBank/DDBJ databases">
        <title>Bacillus chawlae sp. nov., Bacillus glennii sp. nov., and Bacillus saganii sp. nov. Isolated from the Vehicle Assembly Building at Kennedy Space Center where the Viking Spacecraft were Assembled.</title>
        <authorList>
            <person name="Seuylemezian A."/>
            <person name="Vaishampayan P."/>
        </authorList>
    </citation>
    <scope>NUCLEOTIDE SEQUENCE [LARGE SCALE GENOMIC DNA]</scope>
    <source>
        <strain evidence="2 3">L5</strain>
    </source>
</reference>
<accession>A0A433HGC7</accession>
<gene>
    <name evidence="2" type="ORF">ELQ35_16235</name>
</gene>
<comment type="caution">
    <text evidence="2">The sequence shown here is derived from an EMBL/GenBank/DDBJ whole genome shotgun (WGS) entry which is preliminary data.</text>
</comment>
<sequence>MICQECNQRPATLHFTKIINGEKAEVHICEKCAQEKGEMFMLNGGSGFSINNLLAGLLNIEPGFQQAKPNTLPKKEVLRCKQCKLSFPEFVHVGKFGCAECYETFKDQLNPILKRVHSGNTSHHGKIPKRIGGSIHIRKQINDLKQTLKQFIEQEEFENAAEIRDRIRTLEKEVNKGDEGGKQS</sequence>
<dbReference type="RefSeq" id="WP_126866042.1">
    <property type="nucleotide sequence ID" value="NZ_JAUSTX010000019.1"/>
</dbReference>
<name>A0A433HGC7_9BACI</name>
<feature type="domain" description="UVR" evidence="1">
    <location>
        <begin position="138"/>
        <end position="173"/>
    </location>
</feature>
<dbReference type="OrthoDB" id="9788704at2"/>
<dbReference type="AlphaFoldDB" id="A0A433HGC7"/>
<evidence type="ECO:0000313" key="3">
    <source>
        <dbReference type="Proteomes" id="UP000267430"/>
    </source>
</evidence>
<dbReference type="Pfam" id="PF02151">
    <property type="entry name" value="UVR"/>
    <property type="match status" value="1"/>
</dbReference>
<dbReference type="PANTHER" id="PTHR38430">
    <property type="entry name" value="PROTEIN-ARGININE KINASE ACTIVATOR PROTEIN"/>
    <property type="match status" value="1"/>
</dbReference>
<dbReference type="Gene3D" id="4.10.860.10">
    <property type="entry name" value="UVR domain"/>
    <property type="match status" value="1"/>
</dbReference>
<proteinExistence type="predicted"/>
<dbReference type="InterPro" id="IPR001943">
    <property type="entry name" value="UVR_dom"/>
</dbReference>
<dbReference type="EMBL" id="RYZZ01000027">
    <property type="protein sequence ID" value="RUQ27417.1"/>
    <property type="molecule type" value="Genomic_DNA"/>
</dbReference>
<keyword evidence="3" id="KW-1185">Reference proteome</keyword>
<evidence type="ECO:0000313" key="2">
    <source>
        <dbReference type="EMBL" id="RUQ27417.1"/>
    </source>
</evidence>
<dbReference type="PANTHER" id="PTHR38430:SF1">
    <property type="entry name" value="PROTEIN-ARGININE KINASE ACTIVATOR PROTEIN"/>
    <property type="match status" value="1"/>
</dbReference>
<dbReference type="GO" id="GO:0046870">
    <property type="term" value="F:cadmium ion binding"/>
    <property type="evidence" value="ECO:0007669"/>
    <property type="project" value="TreeGrafter"/>
</dbReference>